<reference evidence="1 2" key="1">
    <citation type="submission" date="2019-03" db="EMBL/GenBank/DDBJ databases">
        <title>Draft genome sequences of novel Actinobacteria.</title>
        <authorList>
            <person name="Sahin N."/>
            <person name="Ay H."/>
            <person name="Saygin H."/>
        </authorList>
    </citation>
    <scope>NUCLEOTIDE SEQUENCE [LARGE SCALE GENOMIC DNA]</scope>
    <source>
        <strain evidence="1 2">KC310</strain>
    </source>
</reference>
<protein>
    <submittedName>
        <fullName evidence="1">Transposase</fullName>
    </submittedName>
</protein>
<keyword evidence="2" id="KW-1185">Reference proteome</keyword>
<sequence length="76" mass="8369">MDRRWVGLDGYEVVAAVRGGRQVLRVRRHGWMVADCVSVAEVARLVDLADLCEVIELPARRRAEVPAEAGTSSHQG</sequence>
<name>A0A4R4W5T2_9ACTN</name>
<evidence type="ECO:0000313" key="1">
    <source>
        <dbReference type="EMBL" id="TDD11014.1"/>
    </source>
</evidence>
<gene>
    <name evidence="1" type="ORF">E1292_06475</name>
</gene>
<comment type="caution">
    <text evidence="1">The sequence shown here is derived from an EMBL/GenBank/DDBJ whole genome shotgun (WGS) entry which is preliminary data.</text>
</comment>
<dbReference type="RefSeq" id="WP_132593006.1">
    <property type="nucleotide sequence ID" value="NZ_SMKO01000010.1"/>
</dbReference>
<dbReference type="Proteomes" id="UP000295258">
    <property type="component" value="Unassembled WGS sequence"/>
</dbReference>
<dbReference type="AlphaFoldDB" id="A0A4R4W5T2"/>
<proteinExistence type="predicted"/>
<evidence type="ECO:0000313" key="2">
    <source>
        <dbReference type="Proteomes" id="UP000295258"/>
    </source>
</evidence>
<organism evidence="1 2">
    <name type="scientific">Nonomuraea deserti</name>
    <dbReference type="NCBI Taxonomy" id="1848322"/>
    <lineage>
        <taxon>Bacteria</taxon>
        <taxon>Bacillati</taxon>
        <taxon>Actinomycetota</taxon>
        <taxon>Actinomycetes</taxon>
        <taxon>Streptosporangiales</taxon>
        <taxon>Streptosporangiaceae</taxon>
        <taxon>Nonomuraea</taxon>
    </lineage>
</organism>
<accession>A0A4R4W5T2</accession>
<dbReference type="EMBL" id="SMKO01000010">
    <property type="protein sequence ID" value="TDD11014.1"/>
    <property type="molecule type" value="Genomic_DNA"/>
</dbReference>